<evidence type="ECO:0000256" key="9">
    <source>
        <dbReference type="RuleBase" id="RU361169"/>
    </source>
</evidence>
<dbReference type="Pfam" id="PF00295">
    <property type="entry name" value="Glyco_hydro_28"/>
    <property type="match status" value="1"/>
</dbReference>
<dbReference type="Proteomes" id="UP001161247">
    <property type="component" value="Chromosome 6"/>
</dbReference>
<evidence type="ECO:0000256" key="1">
    <source>
        <dbReference type="ARBA" id="ARBA00004191"/>
    </source>
</evidence>
<keyword evidence="5 9" id="KW-0378">Hydrolase</keyword>
<dbReference type="GO" id="GO:0071555">
    <property type="term" value="P:cell wall organization"/>
    <property type="evidence" value="ECO:0007669"/>
    <property type="project" value="UniProtKB-KW"/>
</dbReference>
<evidence type="ECO:0000256" key="2">
    <source>
        <dbReference type="ARBA" id="ARBA00008834"/>
    </source>
</evidence>
<evidence type="ECO:0000256" key="4">
    <source>
        <dbReference type="ARBA" id="ARBA00022525"/>
    </source>
</evidence>
<keyword evidence="4" id="KW-0964">Secreted</keyword>
<dbReference type="GO" id="GO:0005975">
    <property type="term" value="P:carbohydrate metabolic process"/>
    <property type="evidence" value="ECO:0007669"/>
    <property type="project" value="InterPro"/>
</dbReference>
<reference evidence="10" key="1">
    <citation type="submission" date="2023-03" db="EMBL/GenBank/DDBJ databases">
        <authorList>
            <person name="Julca I."/>
        </authorList>
    </citation>
    <scope>NUCLEOTIDE SEQUENCE</scope>
</reference>
<evidence type="ECO:0000256" key="7">
    <source>
        <dbReference type="ARBA" id="ARBA00023316"/>
    </source>
</evidence>
<dbReference type="InterPro" id="IPR011050">
    <property type="entry name" value="Pectin_lyase_fold/virulence"/>
</dbReference>
<keyword evidence="11" id="KW-1185">Reference proteome</keyword>
<dbReference type="InterPro" id="IPR012334">
    <property type="entry name" value="Pectin_lyas_fold"/>
</dbReference>
<dbReference type="PANTHER" id="PTHR31375">
    <property type="match status" value="1"/>
</dbReference>
<accession>A0AAV1DK77</accession>
<dbReference type="GO" id="GO:0004650">
    <property type="term" value="F:polygalacturonase activity"/>
    <property type="evidence" value="ECO:0007669"/>
    <property type="project" value="InterPro"/>
</dbReference>
<evidence type="ECO:0000313" key="11">
    <source>
        <dbReference type="Proteomes" id="UP001161247"/>
    </source>
</evidence>
<name>A0AAV1DK77_OLDCO</name>
<evidence type="ECO:0000313" key="10">
    <source>
        <dbReference type="EMBL" id="CAI9108295.1"/>
    </source>
</evidence>
<dbReference type="InterPro" id="IPR006626">
    <property type="entry name" value="PbH1"/>
</dbReference>
<organism evidence="10 11">
    <name type="scientific">Oldenlandia corymbosa var. corymbosa</name>
    <dbReference type="NCBI Taxonomy" id="529605"/>
    <lineage>
        <taxon>Eukaryota</taxon>
        <taxon>Viridiplantae</taxon>
        <taxon>Streptophyta</taxon>
        <taxon>Embryophyta</taxon>
        <taxon>Tracheophyta</taxon>
        <taxon>Spermatophyta</taxon>
        <taxon>Magnoliopsida</taxon>
        <taxon>eudicotyledons</taxon>
        <taxon>Gunneridae</taxon>
        <taxon>Pentapetalae</taxon>
        <taxon>asterids</taxon>
        <taxon>lamiids</taxon>
        <taxon>Gentianales</taxon>
        <taxon>Rubiaceae</taxon>
        <taxon>Rubioideae</taxon>
        <taxon>Spermacoceae</taxon>
        <taxon>Hedyotis-Oldenlandia complex</taxon>
        <taxon>Oldenlandia</taxon>
    </lineage>
</organism>
<dbReference type="SMART" id="SM00710">
    <property type="entry name" value="PbH1"/>
    <property type="match status" value="3"/>
</dbReference>
<comment type="subcellular location">
    <subcellularLocation>
        <location evidence="1">Secreted</location>
        <location evidence="1">Cell wall</location>
    </subcellularLocation>
</comment>
<keyword evidence="6 9" id="KW-0326">Glycosidase</keyword>
<gene>
    <name evidence="10" type="ORF">OLC1_LOCUS16403</name>
</gene>
<comment type="similarity">
    <text evidence="2 9">Belongs to the glycosyl hydrolase 28 family.</text>
</comment>
<dbReference type="InterPro" id="IPR000743">
    <property type="entry name" value="Glyco_hydro_28"/>
</dbReference>
<evidence type="ECO:0000256" key="6">
    <source>
        <dbReference type="ARBA" id="ARBA00023295"/>
    </source>
</evidence>
<dbReference type="SUPFAM" id="SSF51126">
    <property type="entry name" value="Pectin lyase-like"/>
    <property type="match status" value="1"/>
</dbReference>
<evidence type="ECO:0000256" key="3">
    <source>
        <dbReference type="ARBA" id="ARBA00022512"/>
    </source>
</evidence>
<dbReference type="Gene3D" id="2.160.20.10">
    <property type="entry name" value="Single-stranded right-handed beta-helix, Pectin lyase-like"/>
    <property type="match status" value="1"/>
</dbReference>
<dbReference type="AlphaFoldDB" id="A0AAV1DK77"/>
<keyword evidence="3" id="KW-0134">Cell wall</keyword>
<dbReference type="PROSITE" id="PS00502">
    <property type="entry name" value="POLYGALACTURONASE"/>
    <property type="match status" value="1"/>
</dbReference>
<sequence>MGTKLVSISLIIFITTLVHFSWIASAYNVLNFGARGDGRTDSTMAFVRAWQAACNSARPEMVYVPRGTFMIKPVMFTGPCRNRIEFRNNGKIVAPDNFYAIANSGSWIMFYKVNRLSINGGTLDAKGSGFWSCRKSGRNCPPGARTSLSIMWCNDVLVRGLSSYNSQLVHIGIDHSNNVRVVDVNIRAPSSSPNTDGIHLQSSMWVTILNSVIQTGDDCVSIGPGAANIYIEKIGCGPGHGVSIGSLGNGYNEAGVQNVTVTSSVFTKTENGVRVKSWARPSGGFATKLLFKDLIMRQVNYPIIIDQRYCPWSSCPHQASGVKVSQVTYRNIKGTSATQQAVKFDCSPSNPCRGITMQDIHLTYVDRLFRPTLTYCSHAQGTHRGIVFPKSCF</sequence>
<keyword evidence="7" id="KW-0961">Cell wall biogenesis/degradation</keyword>
<evidence type="ECO:0000256" key="5">
    <source>
        <dbReference type="ARBA" id="ARBA00022801"/>
    </source>
</evidence>
<proteinExistence type="inferred from homology"/>
<dbReference type="EMBL" id="OX459123">
    <property type="protein sequence ID" value="CAI9108295.1"/>
    <property type="molecule type" value="Genomic_DNA"/>
</dbReference>
<evidence type="ECO:0000256" key="8">
    <source>
        <dbReference type="PROSITE-ProRule" id="PRU10052"/>
    </source>
</evidence>
<dbReference type="FunFam" id="2.160.20.10:FF:000004">
    <property type="entry name" value="Pectin lyase-like superfamily protein"/>
    <property type="match status" value="1"/>
</dbReference>
<feature type="active site" evidence="8">
    <location>
        <position position="240"/>
    </location>
</feature>
<protein>
    <submittedName>
        <fullName evidence="10">OLC1v1007864C1</fullName>
    </submittedName>
</protein>